<dbReference type="STRING" id="363999.A0A439CTZ7"/>
<organism evidence="3 4">
    <name type="scientific">Xylaria grammica</name>
    <dbReference type="NCBI Taxonomy" id="363999"/>
    <lineage>
        <taxon>Eukaryota</taxon>
        <taxon>Fungi</taxon>
        <taxon>Dikarya</taxon>
        <taxon>Ascomycota</taxon>
        <taxon>Pezizomycotina</taxon>
        <taxon>Sordariomycetes</taxon>
        <taxon>Xylariomycetidae</taxon>
        <taxon>Xylariales</taxon>
        <taxon>Xylariaceae</taxon>
        <taxon>Xylaria</taxon>
    </lineage>
</organism>
<dbReference type="EMBL" id="RYZI01000420">
    <property type="protein sequence ID" value="RWA05606.1"/>
    <property type="molecule type" value="Genomic_DNA"/>
</dbReference>
<dbReference type="Pfam" id="PF26639">
    <property type="entry name" value="Het-6_barrel"/>
    <property type="match status" value="1"/>
</dbReference>
<dbReference type="Proteomes" id="UP000286045">
    <property type="component" value="Unassembled WGS sequence"/>
</dbReference>
<evidence type="ECO:0000313" key="3">
    <source>
        <dbReference type="EMBL" id="RWA05606.1"/>
    </source>
</evidence>
<accession>A0A439CTZ7</accession>
<dbReference type="PANTHER" id="PTHR24148:SF64">
    <property type="entry name" value="HETEROKARYON INCOMPATIBILITY DOMAIN-CONTAINING PROTEIN"/>
    <property type="match status" value="1"/>
</dbReference>
<reference evidence="3 4" key="1">
    <citation type="submission" date="2018-12" db="EMBL/GenBank/DDBJ databases">
        <title>Draft genome sequence of Xylaria grammica IHI A82.</title>
        <authorList>
            <person name="Buettner E."/>
            <person name="Kellner H."/>
        </authorList>
    </citation>
    <scope>NUCLEOTIDE SEQUENCE [LARGE SCALE GENOMIC DNA]</scope>
    <source>
        <strain evidence="3 4">IHI A82</strain>
    </source>
</reference>
<dbReference type="Pfam" id="PF06985">
    <property type="entry name" value="HET"/>
    <property type="match status" value="1"/>
</dbReference>
<evidence type="ECO:0000256" key="1">
    <source>
        <dbReference type="SAM" id="SignalP"/>
    </source>
</evidence>
<gene>
    <name evidence="3" type="ORF">EKO27_g9496</name>
</gene>
<dbReference type="AlphaFoldDB" id="A0A439CTZ7"/>
<name>A0A439CTZ7_9PEZI</name>
<evidence type="ECO:0000259" key="2">
    <source>
        <dbReference type="Pfam" id="PF06985"/>
    </source>
</evidence>
<proteinExistence type="predicted"/>
<feature type="signal peptide" evidence="1">
    <location>
        <begin position="1"/>
        <end position="23"/>
    </location>
</feature>
<feature type="chain" id="PRO_5019320311" description="Heterokaryon incompatibility domain-containing protein" evidence="1">
    <location>
        <begin position="24"/>
        <end position="1076"/>
    </location>
</feature>
<keyword evidence="4" id="KW-1185">Reference proteome</keyword>
<feature type="domain" description="Heterokaryon incompatibility" evidence="2">
    <location>
        <begin position="357"/>
        <end position="544"/>
    </location>
</feature>
<dbReference type="InterPro" id="IPR010730">
    <property type="entry name" value="HET"/>
</dbReference>
<dbReference type="PANTHER" id="PTHR24148">
    <property type="entry name" value="ANKYRIN REPEAT DOMAIN-CONTAINING PROTEIN 39 HOMOLOG-RELATED"/>
    <property type="match status" value="1"/>
</dbReference>
<evidence type="ECO:0000313" key="4">
    <source>
        <dbReference type="Proteomes" id="UP000286045"/>
    </source>
</evidence>
<dbReference type="InterPro" id="IPR052895">
    <property type="entry name" value="HetReg/Transcr_Mod"/>
</dbReference>
<protein>
    <recommendedName>
        <fullName evidence="2">Heterokaryon incompatibility domain-containing protein</fullName>
    </recommendedName>
</protein>
<keyword evidence="1" id="KW-0732">Signal</keyword>
<comment type="caution">
    <text evidence="3">The sequence shown here is derived from an EMBL/GenBank/DDBJ whole genome shotgun (WGS) entry which is preliminary data.</text>
</comment>
<sequence>MGKISLTSALLGGAILLSGMASADRACSSGVSPSYLWRVSDARFDGSDPSISNGKATVAVSIIPNTTNTFFECVAQWPESWAGWLPAENNIIWSDCIWSGAGPTLDTAVAFALDWKTRTMYLSHTFSCSDKKGLVFGTYDVSDSMATGSFNLDLDCKTADDETTHCTLKSKTTSPGLQVKTVPGSPRLAANATCDENTKVYQSWQLENWHRQYKLTPGDPATPPPEDSGPSFTLRNLANGNIFECAPGNKTEDSVFEGACTQAAGQSTPTNAGASFRFDPVLDMLVVTESWDCGAEMAWPLFTRNLREFEYPSLGPNSRIFRTIKLLSPVKSPFFPFMETLSIEIIELNVDDAAGKYDTLSYCWGIGAADRTVLVSPSNNDKANEKYRMIRISGSLESALLSLTREDQTKTSRPIFADQICINQADNFERVQQVRLMGDIYAGSMRTIVWLGEDTTETRRCFDFSLELNGAGVLSRVMGPNVSHYMNVFDAIMDPSIELGTEAEQEDRNDILDLIARYGPQFPLRGLTEILRRAWINRLWTVQEGCLPANLTFRCGEKSLCYDCLRGLLLFYSVWTTYWLRMPKGPVSREEIRSRDEIYSLNMPLLRLVKERKMIHKTQSPRKSLYDVVVQYNVNDSMLKIGATKAEDRIYALLGLAGSDEITRETVEGMEVDNVRNSYTKFAASVIKRNVDVLLFSQFPKSRAHGHQLPSWVPDWSADPLRTPYGYLDLTTPCFSAGGERTGNDVVVDESTGTLRMNAIPVGRVIRVGVHSIQQDKDASVENIEYKSVRLFFDELDAFMELASKINPAHAPDISDEQRRRESMIRLSDSGLSARQFPARFNPATATAVLERIFEQVSRWGAKLIDVEARNRSMRSFTGMLRSAGIMPWYWTPASEIDVIRQCALDPITAARVWMEGLFFTISDVGWVLWYIAKLQLYTAVIKVRRTRPKDELPRPGDDIVLEKVGLANDLLLTREWELYTSNLFKNIGRKLFLTETGFVGLGPRHMEVNDSIVVIPGGTMPHVLRPHARSEFLGHHYDGRDASSWSYVGEAYCDGIMDGQLVAGQQDTGQVFEVV</sequence>